<dbReference type="CDD" id="cd17393">
    <property type="entry name" value="MFS_MosC_like"/>
    <property type="match status" value="1"/>
</dbReference>
<gene>
    <name evidence="7" type="ORF">MMAGJ_22140</name>
</gene>
<dbReference type="EMBL" id="AP022567">
    <property type="protein sequence ID" value="BBX32932.1"/>
    <property type="molecule type" value="Genomic_DNA"/>
</dbReference>
<dbReference type="PROSITE" id="PS50850">
    <property type="entry name" value="MFS"/>
    <property type="match status" value="1"/>
</dbReference>
<name>A0ABM7HQX8_MYCME</name>
<evidence type="ECO:0000313" key="8">
    <source>
        <dbReference type="Proteomes" id="UP000465622"/>
    </source>
</evidence>
<evidence type="ECO:0000256" key="4">
    <source>
        <dbReference type="ARBA" id="ARBA00023136"/>
    </source>
</evidence>
<evidence type="ECO:0000313" key="7">
    <source>
        <dbReference type="EMBL" id="BBX32932.1"/>
    </source>
</evidence>
<feature type="transmembrane region" description="Helical" evidence="5">
    <location>
        <begin position="12"/>
        <end position="36"/>
    </location>
</feature>
<dbReference type="Gene3D" id="1.20.1250.20">
    <property type="entry name" value="MFS general substrate transporter like domains"/>
    <property type="match status" value="2"/>
</dbReference>
<evidence type="ECO:0000259" key="6">
    <source>
        <dbReference type="PROSITE" id="PS50850"/>
    </source>
</evidence>
<keyword evidence="8" id="KW-1185">Reference proteome</keyword>
<dbReference type="InterPro" id="IPR020846">
    <property type="entry name" value="MFS_dom"/>
</dbReference>
<feature type="transmembrane region" description="Helical" evidence="5">
    <location>
        <begin position="75"/>
        <end position="96"/>
    </location>
</feature>
<feature type="transmembrane region" description="Helical" evidence="5">
    <location>
        <begin position="281"/>
        <end position="300"/>
    </location>
</feature>
<feature type="transmembrane region" description="Helical" evidence="5">
    <location>
        <begin position="42"/>
        <end position="63"/>
    </location>
</feature>
<dbReference type="Proteomes" id="UP000465622">
    <property type="component" value="Chromosome"/>
</dbReference>
<organism evidence="7 8">
    <name type="scientific">Mycolicibacterium mageritense</name>
    <name type="common">Mycobacterium mageritense</name>
    <dbReference type="NCBI Taxonomy" id="53462"/>
    <lineage>
        <taxon>Bacteria</taxon>
        <taxon>Bacillati</taxon>
        <taxon>Actinomycetota</taxon>
        <taxon>Actinomycetes</taxon>
        <taxon>Mycobacteriales</taxon>
        <taxon>Mycobacteriaceae</taxon>
        <taxon>Mycolicibacterium</taxon>
    </lineage>
</organism>
<feature type="transmembrane region" description="Helical" evidence="5">
    <location>
        <begin position="139"/>
        <end position="162"/>
    </location>
</feature>
<feature type="transmembrane region" description="Helical" evidence="5">
    <location>
        <begin position="337"/>
        <end position="359"/>
    </location>
</feature>
<keyword evidence="2 5" id="KW-0812">Transmembrane</keyword>
<feature type="transmembrane region" description="Helical" evidence="5">
    <location>
        <begin position="365"/>
        <end position="387"/>
    </location>
</feature>
<evidence type="ECO:0000256" key="3">
    <source>
        <dbReference type="ARBA" id="ARBA00022989"/>
    </source>
</evidence>
<dbReference type="InterPro" id="IPR051788">
    <property type="entry name" value="MFS_Transporter"/>
</dbReference>
<dbReference type="PANTHER" id="PTHR23514">
    <property type="entry name" value="BYPASS OF STOP CODON PROTEIN 6"/>
    <property type="match status" value="1"/>
</dbReference>
<accession>A0ABM7HQX8</accession>
<keyword evidence="4 5" id="KW-0472">Membrane</keyword>
<feature type="transmembrane region" description="Helical" evidence="5">
    <location>
        <begin position="306"/>
        <end position="325"/>
    </location>
</feature>
<dbReference type="RefSeq" id="WP_051578544.1">
    <property type="nucleotide sequence ID" value="NZ_AP022567.1"/>
</dbReference>
<dbReference type="SUPFAM" id="SSF103473">
    <property type="entry name" value="MFS general substrate transporter"/>
    <property type="match status" value="1"/>
</dbReference>
<feature type="transmembrane region" description="Helical" evidence="5">
    <location>
        <begin position="102"/>
        <end position="127"/>
    </location>
</feature>
<feature type="transmembrane region" description="Helical" evidence="5">
    <location>
        <begin position="168"/>
        <end position="188"/>
    </location>
</feature>
<proteinExistence type="predicted"/>
<keyword evidence="3 5" id="KW-1133">Transmembrane helix</keyword>
<dbReference type="InterPro" id="IPR036259">
    <property type="entry name" value="MFS_trans_sf"/>
</dbReference>
<feature type="transmembrane region" description="Helical" evidence="5">
    <location>
        <begin position="249"/>
        <end position="269"/>
    </location>
</feature>
<evidence type="ECO:0000256" key="1">
    <source>
        <dbReference type="ARBA" id="ARBA00004651"/>
    </source>
</evidence>
<feature type="transmembrane region" description="Helical" evidence="5">
    <location>
        <begin position="215"/>
        <end position="237"/>
    </location>
</feature>
<dbReference type="InterPro" id="IPR011701">
    <property type="entry name" value="MFS"/>
</dbReference>
<reference evidence="7 8" key="1">
    <citation type="journal article" date="2019" name="Emerg. Microbes Infect.">
        <title>Comprehensive subspecies identification of 175 nontuberculous mycobacteria species based on 7547 genomic profiles.</title>
        <authorList>
            <person name="Matsumoto Y."/>
            <person name="Kinjo T."/>
            <person name="Motooka D."/>
            <person name="Nabeya D."/>
            <person name="Jung N."/>
            <person name="Uechi K."/>
            <person name="Horii T."/>
            <person name="Iida T."/>
            <person name="Fujita J."/>
            <person name="Nakamura S."/>
        </authorList>
    </citation>
    <scope>NUCLEOTIDE SEQUENCE [LARGE SCALE GENOMIC DNA]</scope>
    <source>
        <strain evidence="7 8">JCM 12375</strain>
    </source>
</reference>
<comment type="subcellular location">
    <subcellularLocation>
        <location evidence="1">Cell membrane</location>
        <topology evidence="1">Multi-pass membrane protein</topology>
    </subcellularLocation>
</comment>
<protein>
    <submittedName>
        <fullName evidence="7">Major facilitator superfamily protein</fullName>
    </submittedName>
</protein>
<dbReference type="Pfam" id="PF07690">
    <property type="entry name" value="MFS_1"/>
    <property type="match status" value="1"/>
</dbReference>
<evidence type="ECO:0000256" key="5">
    <source>
        <dbReference type="SAM" id="Phobius"/>
    </source>
</evidence>
<evidence type="ECO:0000256" key="2">
    <source>
        <dbReference type="ARBA" id="ARBA00022692"/>
    </source>
</evidence>
<feature type="domain" description="Major facilitator superfamily (MFS) profile" evidence="6">
    <location>
        <begin position="214"/>
        <end position="394"/>
    </location>
</feature>
<dbReference type="PANTHER" id="PTHR23514:SF13">
    <property type="entry name" value="INNER MEMBRANE PROTEIN YBJJ"/>
    <property type="match status" value="1"/>
</dbReference>
<sequence>MTRCQTDEHRLARARGAVFALFVSFGIILATWAVHLPALQRAAGLSTSSLGTVLFVVGVGALAGMQLCGPLTDRFGTATIATVAGAAMAATVTVPLAMAQPILVGVGAFVFGFATGSADVAMNAAAVHVERGYGRAIMASFHAVFSIGTVIGSLLGAAGYALGAPTPVAAAAVGGGCVVLVGWAWFALHAWADTPQEPVAADAVESGPAGRPRKILVLGLLAFLLLLSEGSAMDWASVHAQHHFGASPALGTMAFGAFVTAMTVSRFTVDRIAQRIGPVAVIRYGCVVAAVGIAVVIVAPNLAVGVVGWILFGLGLSGGVPQVFTAAGNLGGASGRALSRVVGVGYLAILAGPAVIGWLGEVTSLNAAFAIPFFAVLACVATASTVAPNKSSGR</sequence>